<dbReference type="PANTHER" id="PTHR43591:SF24">
    <property type="entry name" value="2-METHOXY-6-POLYPRENYL-1,4-BENZOQUINOL METHYLASE, MITOCHONDRIAL"/>
    <property type="match status" value="1"/>
</dbReference>
<dbReference type="Proteomes" id="UP000789572">
    <property type="component" value="Unassembled WGS sequence"/>
</dbReference>
<name>A0A9N8VNG5_9GLOM</name>
<reference evidence="2" key="1">
    <citation type="submission" date="2021-06" db="EMBL/GenBank/DDBJ databases">
        <authorList>
            <person name="Kallberg Y."/>
            <person name="Tangrot J."/>
            <person name="Rosling A."/>
        </authorList>
    </citation>
    <scope>NUCLEOTIDE SEQUENCE</scope>
    <source>
        <strain evidence="2">IA702</strain>
    </source>
</reference>
<dbReference type="CDD" id="cd02440">
    <property type="entry name" value="AdoMet_MTases"/>
    <property type="match status" value="1"/>
</dbReference>
<dbReference type="OrthoDB" id="2013972at2759"/>
<dbReference type="Pfam" id="PF13649">
    <property type="entry name" value="Methyltransf_25"/>
    <property type="match status" value="1"/>
</dbReference>
<sequence length="305" mass="34493">MGGCCSLIRRKKYEQSGSKFKVIDGRRFQILDDSNYTLPNDAGEEERLDIQHFVLKHAFNGNFSAPVDQLLRKGGARVLDVGCGSGIWTFELAKEYPKSHFVGIDLAPVNLKDEKLSNVEFIEYNVLDGLPFESNSFDYVFARALVAVYTRSQWTELAIPEYTRIIKPGGWLELMEWDTVLKGGAANVKRMNNALIGMCDQKDLIAAPGYEIQSFLEQSGHYTNIGYEQKPVPIGPKGEKYAEMAIRDWRDVWQGLKLIFSSVMQVSGEHYDAISEAAVGELIKSGVIWENMRAWGQKKDRIYTD</sequence>
<dbReference type="SUPFAM" id="SSF53335">
    <property type="entry name" value="S-adenosyl-L-methionine-dependent methyltransferases"/>
    <property type="match status" value="1"/>
</dbReference>
<dbReference type="Gene3D" id="3.40.50.150">
    <property type="entry name" value="Vaccinia Virus protein VP39"/>
    <property type="match status" value="1"/>
</dbReference>
<dbReference type="InterPro" id="IPR041698">
    <property type="entry name" value="Methyltransf_25"/>
</dbReference>
<dbReference type="InterPro" id="IPR029063">
    <property type="entry name" value="SAM-dependent_MTases_sf"/>
</dbReference>
<dbReference type="PANTHER" id="PTHR43591">
    <property type="entry name" value="METHYLTRANSFERASE"/>
    <property type="match status" value="1"/>
</dbReference>
<keyword evidence="3" id="KW-1185">Reference proteome</keyword>
<feature type="domain" description="Methyltransferase" evidence="1">
    <location>
        <begin position="78"/>
        <end position="170"/>
    </location>
</feature>
<evidence type="ECO:0000259" key="1">
    <source>
        <dbReference type="Pfam" id="PF13649"/>
    </source>
</evidence>
<accession>A0A9N8VNG5</accession>
<evidence type="ECO:0000313" key="2">
    <source>
        <dbReference type="EMBL" id="CAG8458863.1"/>
    </source>
</evidence>
<comment type="caution">
    <text evidence="2">The sequence shown here is derived from an EMBL/GenBank/DDBJ whole genome shotgun (WGS) entry which is preliminary data.</text>
</comment>
<gene>
    <name evidence="2" type="ORF">POCULU_LOCUS449</name>
</gene>
<dbReference type="EMBL" id="CAJVPJ010000023">
    <property type="protein sequence ID" value="CAG8458863.1"/>
    <property type="molecule type" value="Genomic_DNA"/>
</dbReference>
<protein>
    <submittedName>
        <fullName evidence="2">2382_t:CDS:1</fullName>
    </submittedName>
</protein>
<organism evidence="2 3">
    <name type="scientific">Paraglomus occultum</name>
    <dbReference type="NCBI Taxonomy" id="144539"/>
    <lineage>
        <taxon>Eukaryota</taxon>
        <taxon>Fungi</taxon>
        <taxon>Fungi incertae sedis</taxon>
        <taxon>Mucoromycota</taxon>
        <taxon>Glomeromycotina</taxon>
        <taxon>Glomeromycetes</taxon>
        <taxon>Paraglomerales</taxon>
        <taxon>Paraglomeraceae</taxon>
        <taxon>Paraglomus</taxon>
    </lineage>
</organism>
<dbReference type="AlphaFoldDB" id="A0A9N8VNG5"/>
<dbReference type="GO" id="GO:0008168">
    <property type="term" value="F:methyltransferase activity"/>
    <property type="evidence" value="ECO:0007669"/>
    <property type="project" value="TreeGrafter"/>
</dbReference>
<evidence type="ECO:0000313" key="3">
    <source>
        <dbReference type="Proteomes" id="UP000789572"/>
    </source>
</evidence>
<proteinExistence type="predicted"/>